<feature type="transmembrane region" description="Helical" evidence="1">
    <location>
        <begin position="6"/>
        <end position="27"/>
    </location>
</feature>
<keyword evidence="1" id="KW-1133">Transmembrane helix</keyword>
<reference evidence="2 3" key="1">
    <citation type="submission" date="2019-11" db="EMBL/GenBank/DDBJ databases">
        <title>Terrilactibacillus tamarindus sp. nov. BCM23-1 isolated from bark of Tamarindus indica.</title>
        <authorList>
            <person name="Kingkaew E."/>
            <person name="Tanasupawat S."/>
        </authorList>
    </citation>
    <scope>NUCLEOTIDE SEQUENCE [LARGE SCALE GENOMIC DNA]</scope>
    <source>
        <strain evidence="2 3">BCM23-1</strain>
    </source>
</reference>
<evidence type="ECO:0000256" key="1">
    <source>
        <dbReference type="SAM" id="Phobius"/>
    </source>
</evidence>
<keyword evidence="1" id="KW-0812">Transmembrane</keyword>
<dbReference type="EMBL" id="WNHB01000008">
    <property type="protein sequence ID" value="MTT31650.1"/>
    <property type="molecule type" value="Genomic_DNA"/>
</dbReference>
<proteinExistence type="predicted"/>
<keyword evidence="3" id="KW-1185">Reference proteome</keyword>
<dbReference type="Pfam" id="PF11167">
    <property type="entry name" value="DUF2953"/>
    <property type="match status" value="1"/>
</dbReference>
<evidence type="ECO:0000313" key="3">
    <source>
        <dbReference type="Proteomes" id="UP000440978"/>
    </source>
</evidence>
<protein>
    <submittedName>
        <fullName evidence="2">DUF2953 domain-containing protein</fullName>
    </submittedName>
</protein>
<keyword evidence="1" id="KW-0472">Membrane</keyword>
<dbReference type="AlphaFoldDB" id="A0A6N8CPU9"/>
<name>A0A6N8CPU9_9BACI</name>
<sequence length="203" mass="23296">MIVVYFLYLGLFLIGIFVLLIVLLLFWTVKAELKAYLSPKGIGVHFHITLLHKRLFYFERHISTFENLLDSLMASLEPSFDLSHLEDFLSKQELSIPHIKKSPQYKLLEKTIHINKLTWNTNLGFGDAAITATCCGLAWTIKGMISHYAKQLLNYPPSLHISPDYTKNTFSSEVMCIFSFKLGKAIVTAYKLSKYRKGRRISS</sequence>
<organism evidence="2 3">
    <name type="scientific">Terrilactibacillus tamarindi</name>
    <dbReference type="NCBI Taxonomy" id="2599694"/>
    <lineage>
        <taxon>Bacteria</taxon>
        <taxon>Bacillati</taxon>
        <taxon>Bacillota</taxon>
        <taxon>Bacilli</taxon>
        <taxon>Bacillales</taxon>
        <taxon>Bacillaceae</taxon>
        <taxon>Terrilactibacillus</taxon>
    </lineage>
</organism>
<accession>A0A6N8CPU9</accession>
<dbReference type="OrthoDB" id="1683589at2"/>
<evidence type="ECO:0000313" key="2">
    <source>
        <dbReference type="EMBL" id="MTT31650.1"/>
    </source>
</evidence>
<dbReference type="Proteomes" id="UP000440978">
    <property type="component" value="Unassembled WGS sequence"/>
</dbReference>
<dbReference type="InterPro" id="IPR021338">
    <property type="entry name" value="DUF2953"/>
</dbReference>
<gene>
    <name evidence="2" type="ORF">GMB86_06445</name>
</gene>
<comment type="caution">
    <text evidence="2">The sequence shown here is derived from an EMBL/GenBank/DDBJ whole genome shotgun (WGS) entry which is preliminary data.</text>
</comment>